<reference evidence="3 4" key="1">
    <citation type="submission" date="2019-11" db="EMBL/GenBank/DDBJ databases">
        <title>Draft genome sequences of five Paenibacillus species of dairy origin.</title>
        <authorList>
            <person name="Olajide A.M."/>
            <person name="Chen S."/>
            <person name="Lapointe G."/>
        </authorList>
    </citation>
    <scope>NUCLEOTIDE SEQUENCE [LARGE SCALE GENOMIC DNA]</scope>
    <source>
        <strain evidence="3 4">2CS3</strain>
    </source>
</reference>
<dbReference type="InterPro" id="IPR018389">
    <property type="entry name" value="DctP_fam"/>
</dbReference>
<evidence type="ECO:0000313" key="4">
    <source>
        <dbReference type="Proteomes" id="UP000450917"/>
    </source>
</evidence>
<comment type="caution">
    <text evidence="3">The sequence shown here is derived from an EMBL/GenBank/DDBJ whole genome shotgun (WGS) entry which is preliminary data.</text>
</comment>
<evidence type="ECO:0000313" key="3">
    <source>
        <dbReference type="EMBL" id="MUG71022.1"/>
    </source>
</evidence>
<dbReference type="Pfam" id="PF03480">
    <property type="entry name" value="DctP"/>
    <property type="match status" value="1"/>
</dbReference>
<keyword evidence="1 2" id="KW-0732">Signal</keyword>
<dbReference type="PIRSF" id="PIRSF006470">
    <property type="entry name" value="DctB"/>
    <property type="match status" value="1"/>
</dbReference>
<dbReference type="AlphaFoldDB" id="A0A7X3CTE8"/>
<gene>
    <name evidence="3" type="ORF">GNP93_10050</name>
</gene>
<dbReference type="CDD" id="cd13679">
    <property type="entry name" value="PBP2_TRAP_YiaO_like"/>
    <property type="match status" value="1"/>
</dbReference>
<dbReference type="Proteomes" id="UP000450917">
    <property type="component" value="Unassembled WGS sequence"/>
</dbReference>
<dbReference type="RefSeq" id="WP_127604798.1">
    <property type="nucleotide sequence ID" value="NZ_JARTHJ010000038.1"/>
</dbReference>
<dbReference type="NCBIfam" id="TIGR00787">
    <property type="entry name" value="dctP"/>
    <property type="match status" value="1"/>
</dbReference>
<organism evidence="3 4">
    <name type="scientific">Paenibacillus validus</name>
    <dbReference type="NCBI Taxonomy" id="44253"/>
    <lineage>
        <taxon>Bacteria</taxon>
        <taxon>Bacillati</taxon>
        <taxon>Bacillota</taxon>
        <taxon>Bacilli</taxon>
        <taxon>Bacillales</taxon>
        <taxon>Paenibacillaceae</taxon>
        <taxon>Paenibacillus</taxon>
    </lineage>
</organism>
<keyword evidence="4" id="KW-1185">Reference proteome</keyword>
<dbReference type="InterPro" id="IPR004682">
    <property type="entry name" value="TRAP_DctP"/>
</dbReference>
<name>A0A7X3CTE8_9BACL</name>
<dbReference type="GO" id="GO:0055085">
    <property type="term" value="P:transmembrane transport"/>
    <property type="evidence" value="ECO:0007669"/>
    <property type="project" value="InterPro"/>
</dbReference>
<evidence type="ECO:0000256" key="1">
    <source>
        <dbReference type="ARBA" id="ARBA00022729"/>
    </source>
</evidence>
<dbReference type="Gene3D" id="3.40.190.170">
    <property type="entry name" value="Bacterial extracellular solute-binding protein, family 7"/>
    <property type="match status" value="1"/>
</dbReference>
<dbReference type="PROSITE" id="PS51257">
    <property type="entry name" value="PROKAR_LIPOPROTEIN"/>
    <property type="match status" value="1"/>
</dbReference>
<dbReference type="PANTHER" id="PTHR33376:SF2">
    <property type="entry name" value="DICARBOXYLATE-BINDING PERIPLASMIC PROTEIN"/>
    <property type="match status" value="1"/>
</dbReference>
<dbReference type="EMBL" id="WNZX01000007">
    <property type="protein sequence ID" value="MUG71022.1"/>
    <property type="molecule type" value="Genomic_DNA"/>
</dbReference>
<protein>
    <submittedName>
        <fullName evidence="3">DctP family TRAP transporter solute-binding subunit</fullName>
    </submittedName>
</protein>
<feature type="chain" id="PRO_5030527403" evidence="2">
    <location>
        <begin position="28"/>
        <end position="349"/>
    </location>
</feature>
<dbReference type="GO" id="GO:0030246">
    <property type="term" value="F:carbohydrate binding"/>
    <property type="evidence" value="ECO:0007669"/>
    <property type="project" value="TreeGrafter"/>
</dbReference>
<dbReference type="NCBIfam" id="NF037995">
    <property type="entry name" value="TRAP_S1"/>
    <property type="match status" value="1"/>
</dbReference>
<evidence type="ECO:0000256" key="2">
    <source>
        <dbReference type="SAM" id="SignalP"/>
    </source>
</evidence>
<sequence>MKQWIKRSMIALTIPSLLLATACGASGQDGQAAGKQPEGKVRILKSGIGFNEDHSQAQGLIKFAEIVEKNSGGRIKVQNYFSSQLGDDMKMMEALKAGTQELTMPSTSPISNMVKEFGIFDFPFVFNNEQEAYAVLDSPFGQKLLDKLPQHGLIGLGYWENGYRNLTNSKRPVATVEDFKGLKIRTLQNKVHLEVFGALGANPVPMPFSEVFTGLESRTVDGQENPIAAIESSKFYEVQKYLSLTNHVYTPFVFLMSKKIWDQLTPEDQKMLKDAAAEAGKYQRALNIEQNKKSLESLKAKGMQVNDISPAEKEKIQQIVKPVVDKFAKEFGEDVVKEMYDGVQKARNK</sequence>
<dbReference type="PANTHER" id="PTHR33376">
    <property type="match status" value="1"/>
</dbReference>
<accession>A0A7X3CTE8</accession>
<feature type="signal peptide" evidence="2">
    <location>
        <begin position="1"/>
        <end position="27"/>
    </location>
</feature>
<dbReference type="InterPro" id="IPR038404">
    <property type="entry name" value="TRAP_DctP_sf"/>
</dbReference>
<dbReference type="GO" id="GO:0030288">
    <property type="term" value="C:outer membrane-bounded periplasmic space"/>
    <property type="evidence" value="ECO:0007669"/>
    <property type="project" value="InterPro"/>
</dbReference>
<proteinExistence type="predicted"/>